<dbReference type="Pfam" id="PF07690">
    <property type="entry name" value="MFS_1"/>
    <property type="match status" value="1"/>
</dbReference>
<dbReference type="EMBL" id="JADEXF010000046">
    <property type="protein sequence ID" value="MBE9103840.1"/>
    <property type="molecule type" value="Genomic_DNA"/>
</dbReference>
<feature type="transmembrane region" description="Helical" evidence="6">
    <location>
        <begin position="123"/>
        <end position="142"/>
    </location>
</feature>
<comment type="subcellular location">
    <subcellularLocation>
        <location evidence="1">Cell membrane</location>
        <topology evidence="1">Multi-pass membrane protein</topology>
    </subcellularLocation>
</comment>
<feature type="transmembrane region" description="Helical" evidence="6">
    <location>
        <begin position="27"/>
        <end position="46"/>
    </location>
</feature>
<accession>A0ABR9TTW5</accession>
<gene>
    <name evidence="8" type="ORF">IQ229_02440</name>
</gene>
<keyword evidence="5 6" id="KW-0472">Membrane</keyword>
<evidence type="ECO:0000256" key="2">
    <source>
        <dbReference type="ARBA" id="ARBA00022448"/>
    </source>
</evidence>
<dbReference type="Gene3D" id="1.20.1250.20">
    <property type="entry name" value="MFS general substrate transporter like domains"/>
    <property type="match status" value="1"/>
</dbReference>
<comment type="caution">
    <text evidence="8">The sequence shown here is derived from an EMBL/GenBank/DDBJ whole genome shotgun (WGS) entry which is preliminary data.</text>
</comment>
<evidence type="ECO:0000256" key="1">
    <source>
        <dbReference type="ARBA" id="ARBA00004651"/>
    </source>
</evidence>
<dbReference type="RefSeq" id="WP_194040957.1">
    <property type="nucleotide sequence ID" value="NZ_JADEXF010000046.1"/>
</dbReference>
<organism evidence="8 9">
    <name type="scientific">Nostoc cf. edaphicum LEGE 07299</name>
    <dbReference type="NCBI Taxonomy" id="2777974"/>
    <lineage>
        <taxon>Bacteria</taxon>
        <taxon>Bacillati</taxon>
        <taxon>Cyanobacteriota</taxon>
        <taxon>Cyanophyceae</taxon>
        <taxon>Nostocales</taxon>
        <taxon>Nostocaceae</taxon>
        <taxon>Nostoc</taxon>
    </lineage>
</organism>
<keyword evidence="9" id="KW-1185">Reference proteome</keyword>
<evidence type="ECO:0000256" key="3">
    <source>
        <dbReference type="ARBA" id="ARBA00022692"/>
    </source>
</evidence>
<keyword evidence="3 6" id="KW-0812">Transmembrane</keyword>
<evidence type="ECO:0000259" key="7">
    <source>
        <dbReference type="PROSITE" id="PS50850"/>
    </source>
</evidence>
<name>A0ABR9TTW5_9NOSO</name>
<dbReference type="Proteomes" id="UP000647836">
    <property type="component" value="Unassembled WGS sequence"/>
</dbReference>
<protein>
    <submittedName>
        <fullName evidence="8">MFS transporter</fullName>
    </submittedName>
</protein>
<feature type="transmembrane region" description="Helical" evidence="6">
    <location>
        <begin position="52"/>
        <end position="69"/>
    </location>
</feature>
<dbReference type="InterPro" id="IPR020846">
    <property type="entry name" value="MFS_dom"/>
</dbReference>
<reference evidence="8 9" key="1">
    <citation type="submission" date="2020-10" db="EMBL/GenBank/DDBJ databases">
        <authorList>
            <person name="Castelo-Branco R."/>
            <person name="Eusebio N."/>
            <person name="Adriana R."/>
            <person name="Vieira A."/>
            <person name="Brugerolle De Fraissinette N."/>
            <person name="Rezende De Castro R."/>
            <person name="Schneider M.P."/>
            <person name="Vasconcelos V."/>
            <person name="Leao P.N."/>
        </authorList>
    </citation>
    <scope>NUCLEOTIDE SEQUENCE [LARGE SCALE GENOMIC DNA]</scope>
    <source>
        <strain evidence="8 9">LEGE 07299</strain>
    </source>
</reference>
<evidence type="ECO:0000256" key="5">
    <source>
        <dbReference type="ARBA" id="ARBA00023136"/>
    </source>
</evidence>
<proteinExistence type="predicted"/>
<dbReference type="SUPFAM" id="SSF103473">
    <property type="entry name" value="MFS general substrate transporter"/>
    <property type="match status" value="1"/>
</dbReference>
<dbReference type="InterPro" id="IPR036259">
    <property type="entry name" value="MFS_trans_sf"/>
</dbReference>
<evidence type="ECO:0000313" key="8">
    <source>
        <dbReference type="EMBL" id="MBE9103840.1"/>
    </source>
</evidence>
<sequence>MFSWIGYGSNSGCFILRKVTKRFSRSAIYYSGLLLTAIAILLCAIVETPTGLILAVSFGGLLLGAGNPLEQTILQEVTPSRIAGQVFTSHSAIAFSAGIFGLPIAGVIAELTSVEWVLSLNGSLLAIIAAIGWYFMPLLDCIRATGHNRRSS</sequence>
<dbReference type="PANTHER" id="PTHR42718:SF9">
    <property type="entry name" value="MAJOR FACILITATOR SUPERFAMILY MULTIDRUG TRANSPORTER MFSC"/>
    <property type="match status" value="1"/>
</dbReference>
<dbReference type="PROSITE" id="PS50850">
    <property type="entry name" value="MFS"/>
    <property type="match status" value="1"/>
</dbReference>
<evidence type="ECO:0000256" key="6">
    <source>
        <dbReference type="SAM" id="Phobius"/>
    </source>
</evidence>
<evidence type="ECO:0000256" key="4">
    <source>
        <dbReference type="ARBA" id="ARBA00022989"/>
    </source>
</evidence>
<feature type="domain" description="Major facilitator superfamily (MFS) profile" evidence="7">
    <location>
        <begin position="1"/>
        <end position="152"/>
    </location>
</feature>
<keyword evidence="2" id="KW-0813">Transport</keyword>
<dbReference type="PANTHER" id="PTHR42718">
    <property type="entry name" value="MAJOR FACILITATOR SUPERFAMILY MULTIDRUG TRANSPORTER MFSC"/>
    <property type="match status" value="1"/>
</dbReference>
<feature type="transmembrane region" description="Helical" evidence="6">
    <location>
        <begin position="90"/>
        <end position="111"/>
    </location>
</feature>
<evidence type="ECO:0000313" key="9">
    <source>
        <dbReference type="Proteomes" id="UP000647836"/>
    </source>
</evidence>
<dbReference type="InterPro" id="IPR011701">
    <property type="entry name" value="MFS"/>
</dbReference>
<keyword evidence="4 6" id="KW-1133">Transmembrane helix</keyword>